<dbReference type="SUPFAM" id="SSF51735">
    <property type="entry name" value="NAD(P)-binding Rossmann-fold domains"/>
    <property type="match status" value="1"/>
</dbReference>
<reference evidence="3" key="1">
    <citation type="submission" date="2006-10" db="EMBL/GenBank/DDBJ databases">
        <title>Complete sequence of Solibacter usitatus Ellin6076.</title>
        <authorList>
            <consortium name="US DOE Joint Genome Institute"/>
            <person name="Copeland A."/>
            <person name="Lucas S."/>
            <person name="Lapidus A."/>
            <person name="Barry K."/>
            <person name="Detter J.C."/>
            <person name="Glavina del Rio T."/>
            <person name="Hammon N."/>
            <person name="Israni S."/>
            <person name="Dalin E."/>
            <person name="Tice H."/>
            <person name="Pitluck S."/>
            <person name="Thompson L.S."/>
            <person name="Brettin T."/>
            <person name="Bruce D."/>
            <person name="Han C."/>
            <person name="Tapia R."/>
            <person name="Gilna P."/>
            <person name="Schmutz J."/>
            <person name="Larimer F."/>
            <person name="Land M."/>
            <person name="Hauser L."/>
            <person name="Kyrpides N."/>
            <person name="Mikhailova N."/>
            <person name="Janssen P.H."/>
            <person name="Kuske C.R."/>
            <person name="Richardson P."/>
        </authorList>
    </citation>
    <scope>NUCLEOTIDE SEQUENCE</scope>
    <source>
        <strain evidence="3">Ellin6076</strain>
    </source>
</reference>
<accession>Q01QZ9</accession>
<evidence type="ECO:0000259" key="2">
    <source>
        <dbReference type="Pfam" id="PF19051"/>
    </source>
</evidence>
<evidence type="ECO:0000313" key="3">
    <source>
        <dbReference type="EMBL" id="ABJ87921.1"/>
    </source>
</evidence>
<dbReference type="Pfam" id="PF19051">
    <property type="entry name" value="GFO_IDH_MocA_C2"/>
    <property type="match status" value="2"/>
</dbReference>
<dbReference type="KEGG" id="sus:Acid_7008"/>
<dbReference type="HOGENOM" id="CLU_023194_24_0_0"/>
<feature type="domain" description="Gfo/Idh/MocA-like oxidoreductase bacterial type C-terminal" evidence="2">
    <location>
        <begin position="189"/>
        <end position="247"/>
    </location>
</feature>
<dbReference type="GO" id="GO:0000166">
    <property type="term" value="F:nucleotide binding"/>
    <property type="evidence" value="ECO:0007669"/>
    <property type="project" value="InterPro"/>
</dbReference>
<dbReference type="InterPro" id="IPR000683">
    <property type="entry name" value="Gfo/Idh/MocA-like_OxRdtase_N"/>
</dbReference>
<dbReference type="AlphaFoldDB" id="Q01QZ9"/>
<dbReference type="Pfam" id="PF01408">
    <property type="entry name" value="GFO_IDH_MocA"/>
    <property type="match status" value="1"/>
</dbReference>
<sequence precursor="true">MPTRRAALGALTAFSYNRILGANDRVQVGFIGYGLIGGQHVFDFKNQKDADLAAMCDVYQPRLEQGVAACGQTAKPYSDFRKLLENRDLQAVIVCTPDHWHALMTMMACAAGKDVYVEKPLTVFIREGRWMTSVARRHNRVVQVGTQQRSGRHYQHARDLLQSGYIGQIMSMRAASYRNIMPGFGSPPDTAAPHEFDYDMWLGPAPARPYNKQRGIYHFRWFWDYSGGQMTNLGAHEIDIMQWVMNVKGPTAVSSSGGRFAIKDLGETPDTQDATFEYPGFTAAYGFREASAGRRAGAGLEFFGTKGSLLISRSGFEVFPDMKANPANAIPVFQGQPAGGPELVTAKPEPWIEAIKEPGSSAEQFDLHARNFLDCVKSRRRPIADVEGGHQVTTACHLANLSLRLGRKLKWDPEREEISGDREATAMLERPYRKPWDAVLRGLLA</sequence>
<dbReference type="SUPFAM" id="SSF55347">
    <property type="entry name" value="Glyceraldehyde-3-phosphate dehydrogenase-like, C-terminal domain"/>
    <property type="match status" value="1"/>
</dbReference>
<protein>
    <submittedName>
        <fullName evidence="3">Oxidoreductase domain protein</fullName>
    </submittedName>
</protein>
<dbReference type="eggNOG" id="COG0673">
    <property type="taxonomic scope" value="Bacteria"/>
</dbReference>
<dbReference type="InterPro" id="IPR043906">
    <property type="entry name" value="Gfo/Idh/MocA_OxRdtase_bact_C"/>
</dbReference>
<name>Q01QZ9_SOLUE</name>
<dbReference type="InterPro" id="IPR050463">
    <property type="entry name" value="Gfo/Idh/MocA_oxidrdct_glycsds"/>
</dbReference>
<feature type="domain" description="Gfo/Idh/MocA-like oxidoreductase N-terminal" evidence="1">
    <location>
        <begin position="27"/>
        <end position="145"/>
    </location>
</feature>
<organism evidence="3">
    <name type="scientific">Solibacter usitatus (strain Ellin6076)</name>
    <dbReference type="NCBI Taxonomy" id="234267"/>
    <lineage>
        <taxon>Bacteria</taxon>
        <taxon>Pseudomonadati</taxon>
        <taxon>Acidobacteriota</taxon>
        <taxon>Terriglobia</taxon>
        <taxon>Bryobacterales</taxon>
        <taxon>Solibacteraceae</taxon>
        <taxon>Candidatus Solibacter</taxon>
    </lineage>
</organism>
<feature type="domain" description="Gfo/Idh/MocA-like oxidoreductase bacterial type C-terminal" evidence="2">
    <location>
        <begin position="368"/>
        <end position="437"/>
    </location>
</feature>
<proteinExistence type="predicted"/>
<dbReference type="EMBL" id="CP000473">
    <property type="protein sequence ID" value="ABJ87921.1"/>
    <property type="molecule type" value="Genomic_DNA"/>
</dbReference>
<dbReference type="STRING" id="234267.Acid_7008"/>
<gene>
    <name evidence="3" type="ordered locus">Acid_7008</name>
</gene>
<dbReference type="PANTHER" id="PTHR43818">
    <property type="entry name" value="BCDNA.GH03377"/>
    <property type="match status" value="1"/>
</dbReference>
<dbReference type="PANTHER" id="PTHR43818:SF5">
    <property type="entry name" value="OXIDOREDUCTASE FAMILY PROTEIN"/>
    <property type="match status" value="1"/>
</dbReference>
<dbReference type="Gene3D" id="3.40.50.720">
    <property type="entry name" value="NAD(P)-binding Rossmann-like Domain"/>
    <property type="match status" value="1"/>
</dbReference>
<dbReference type="Gene3D" id="3.30.360.10">
    <property type="entry name" value="Dihydrodipicolinate Reductase, domain 2"/>
    <property type="match status" value="1"/>
</dbReference>
<dbReference type="InterPro" id="IPR036291">
    <property type="entry name" value="NAD(P)-bd_dom_sf"/>
</dbReference>
<evidence type="ECO:0000259" key="1">
    <source>
        <dbReference type="Pfam" id="PF01408"/>
    </source>
</evidence>
<dbReference type="InParanoid" id="Q01QZ9"/>